<dbReference type="InterPro" id="IPR036390">
    <property type="entry name" value="WH_DNA-bd_sf"/>
</dbReference>
<dbReference type="PANTHER" id="PTHR30537">
    <property type="entry name" value="HTH-TYPE TRANSCRIPTIONAL REGULATOR"/>
    <property type="match status" value="1"/>
</dbReference>
<dbReference type="PROSITE" id="PS50931">
    <property type="entry name" value="HTH_LYSR"/>
    <property type="match status" value="1"/>
</dbReference>
<sequence>MKNLPPLRSLVAFDAAARHLSFAKAAQELYVTPGAVGQLIHKLEDWLGLKLFHRDVRKVRLTDAGALYFGRINGALGQISDASLALRKRQRDEVRISMPPSFARKWFVPRMVRFMDLHPGISISIDASAAVVDFDKESVDVAIRHFTPVASDRLDIELLFLEELRVYCSPAYRTRLALQQPNDLARTTLLATRIHPYWDQWFRQFTTLPERGTGGIPAIHFDASHLAIDTAKCEQGVVLTSASLVEQEIANGELIELFEARLSVTEGYYLVAPKGAFAQGGAVDALRRWIRQECAPS</sequence>
<dbReference type="PANTHER" id="PTHR30537:SF26">
    <property type="entry name" value="GLYCINE CLEAVAGE SYSTEM TRANSCRIPTIONAL ACTIVATOR"/>
    <property type="match status" value="1"/>
</dbReference>
<dbReference type="Gene3D" id="1.10.10.10">
    <property type="entry name" value="Winged helix-like DNA-binding domain superfamily/Winged helix DNA-binding domain"/>
    <property type="match status" value="1"/>
</dbReference>
<dbReference type="Proteomes" id="UP001158049">
    <property type="component" value="Unassembled WGS sequence"/>
</dbReference>
<dbReference type="EMBL" id="FXUL01000022">
    <property type="protein sequence ID" value="SMP75200.1"/>
    <property type="molecule type" value="Genomic_DNA"/>
</dbReference>
<dbReference type="InterPro" id="IPR005119">
    <property type="entry name" value="LysR_subst-bd"/>
</dbReference>
<comment type="similarity">
    <text evidence="1">Belongs to the LysR transcriptional regulatory family.</text>
</comment>
<evidence type="ECO:0000256" key="1">
    <source>
        <dbReference type="ARBA" id="ARBA00009437"/>
    </source>
</evidence>
<keyword evidence="3" id="KW-0238">DNA-binding</keyword>
<dbReference type="CDD" id="cd08432">
    <property type="entry name" value="PBP2_GcdR_TrpI_HvrB_AmpR_like"/>
    <property type="match status" value="1"/>
</dbReference>
<dbReference type="InterPro" id="IPR000847">
    <property type="entry name" value="LysR_HTH_N"/>
</dbReference>
<dbReference type="SUPFAM" id="SSF53850">
    <property type="entry name" value="Periplasmic binding protein-like II"/>
    <property type="match status" value="1"/>
</dbReference>
<protein>
    <submittedName>
        <fullName evidence="6">Transcriptional regulator, LysR family</fullName>
    </submittedName>
</protein>
<dbReference type="InterPro" id="IPR036388">
    <property type="entry name" value="WH-like_DNA-bd_sf"/>
</dbReference>
<dbReference type="Gene3D" id="3.40.190.10">
    <property type="entry name" value="Periplasmic binding protein-like II"/>
    <property type="match status" value="2"/>
</dbReference>
<feature type="domain" description="HTH lysR-type" evidence="5">
    <location>
        <begin position="5"/>
        <end position="62"/>
    </location>
</feature>
<keyword evidence="2" id="KW-0805">Transcription regulation</keyword>
<evidence type="ECO:0000313" key="7">
    <source>
        <dbReference type="Proteomes" id="UP001158049"/>
    </source>
</evidence>
<keyword evidence="4" id="KW-0804">Transcription</keyword>
<evidence type="ECO:0000256" key="4">
    <source>
        <dbReference type="ARBA" id="ARBA00023163"/>
    </source>
</evidence>
<organism evidence="6 7">
    <name type="scientific">Noviherbaspirillum suwonense</name>
    <dbReference type="NCBI Taxonomy" id="1224511"/>
    <lineage>
        <taxon>Bacteria</taxon>
        <taxon>Pseudomonadati</taxon>
        <taxon>Pseudomonadota</taxon>
        <taxon>Betaproteobacteria</taxon>
        <taxon>Burkholderiales</taxon>
        <taxon>Oxalobacteraceae</taxon>
        <taxon>Noviherbaspirillum</taxon>
    </lineage>
</organism>
<dbReference type="Pfam" id="PF00126">
    <property type="entry name" value="HTH_1"/>
    <property type="match status" value="1"/>
</dbReference>
<proteinExistence type="inferred from homology"/>
<evidence type="ECO:0000313" key="6">
    <source>
        <dbReference type="EMBL" id="SMP75200.1"/>
    </source>
</evidence>
<dbReference type="Pfam" id="PF03466">
    <property type="entry name" value="LysR_substrate"/>
    <property type="match status" value="1"/>
</dbReference>
<comment type="caution">
    <text evidence="6">The sequence shown here is derived from an EMBL/GenBank/DDBJ whole genome shotgun (WGS) entry which is preliminary data.</text>
</comment>
<dbReference type="RefSeq" id="WP_283444583.1">
    <property type="nucleotide sequence ID" value="NZ_FXUL01000022.1"/>
</dbReference>
<evidence type="ECO:0000256" key="2">
    <source>
        <dbReference type="ARBA" id="ARBA00023015"/>
    </source>
</evidence>
<gene>
    <name evidence="6" type="ORF">SAMN06295970_12248</name>
</gene>
<name>A0ABY1QQX4_9BURK</name>
<accession>A0ABY1QQX4</accession>
<evidence type="ECO:0000256" key="3">
    <source>
        <dbReference type="ARBA" id="ARBA00023125"/>
    </source>
</evidence>
<evidence type="ECO:0000259" key="5">
    <source>
        <dbReference type="PROSITE" id="PS50931"/>
    </source>
</evidence>
<reference evidence="6 7" key="1">
    <citation type="submission" date="2017-05" db="EMBL/GenBank/DDBJ databases">
        <authorList>
            <person name="Varghese N."/>
            <person name="Submissions S."/>
        </authorList>
    </citation>
    <scope>NUCLEOTIDE SEQUENCE [LARGE SCALE GENOMIC DNA]</scope>
    <source>
        <strain evidence="6 7">DSM 26001</strain>
    </source>
</reference>
<dbReference type="SUPFAM" id="SSF46785">
    <property type="entry name" value="Winged helix' DNA-binding domain"/>
    <property type="match status" value="1"/>
</dbReference>
<keyword evidence="7" id="KW-1185">Reference proteome</keyword>
<dbReference type="InterPro" id="IPR058163">
    <property type="entry name" value="LysR-type_TF_proteobact-type"/>
</dbReference>